<reference evidence="6 7" key="1">
    <citation type="journal article" date="2019" name="Sci. Rep.">
        <title>A high-quality genome of Eragrostis curvula grass provides insights into Poaceae evolution and supports new strategies to enhance forage quality.</title>
        <authorList>
            <person name="Carballo J."/>
            <person name="Santos B.A.C.M."/>
            <person name="Zappacosta D."/>
            <person name="Garbus I."/>
            <person name="Selva J.P."/>
            <person name="Gallo C.A."/>
            <person name="Diaz A."/>
            <person name="Albertini E."/>
            <person name="Caccamo M."/>
            <person name="Echenique V."/>
        </authorList>
    </citation>
    <scope>NUCLEOTIDE SEQUENCE [LARGE SCALE GENOMIC DNA]</scope>
    <source>
        <strain evidence="7">cv. Victoria</strain>
        <tissue evidence="6">Leaf</tissue>
    </source>
</reference>
<feature type="transmembrane region" description="Helical" evidence="4">
    <location>
        <begin position="7"/>
        <end position="31"/>
    </location>
</feature>
<feature type="non-terminal residue" evidence="6">
    <location>
        <position position="1"/>
    </location>
</feature>
<keyword evidence="4" id="KW-0472">Membrane</keyword>
<protein>
    <recommendedName>
        <fullName evidence="5">ELYS-like domain-containing protein</fullName>
    </recommendedName>
</protein>
<dbReference type="AlphaFoldDB" id="A0A5J9WCM5"/>
<feature type="region of interest" description="Disordered" evidence="3">
    <location>
        <begin position="772"/>
        <end position="798"/>
    </location>
</feature>
<evidence type="ECO:0000313" key="6">
    <source>
        <dbReference type="EMBL" id="TVU45160.1"/>
    </source>
</evidence>
<evidence type="ECO:0000256" key="3">
    <source>
        <dbReference type="SAM" id="MobiDB-lite"/>
    </source>
</evidence>
<dbReference type="Gramene" id="TVU45160">
    <property type="protein sequence ID" value="TVU45160"/>
    <property type="gene ID" value="EJB05_04635"/>
</dbReference>
<feature type="compositionally biased region" description="Polar residues" evidence="3">
    <location>
        <begin position="772"/>
        <end position="785"/>
    </location>
</feature>
<keyword evidence="7" id="KW-1185">Reference proteome</keyword>
<organism evidence="6 7">
    <name type="scientific">Eragrostis curvula</name>
    <name type="common">weeping love grass</name>
    <dbReference type="NCBI Taxonomy" id="38414"/>
    <lineage>
        <taxon>Eukaryota</taxon>
        <taxon>Viridiplantae</taxon>
        <taxon>Streptophyta</taxon>
        <taxon>Embryophyta</taxon>
        <taxon>Tracheophyta</taxon>
        <taxon>Spermatophyta</taxon>
        <taxon>Magnoliopsida</taxon>
        <taxon>Liliopsida</taxon>
        <taxon>Poales</taxon>
        <taxon>Poaceae</taxon>
        <taxon>PACMAD clade</taxon>
        <taxon>Chloridoideae</taxon>
        <taxon>Eragrostideae</taxon>
        <taxon>Eragrostidinae</taxon>
        <taxon>Eragrostis</taxon>
    </lineage>
</organism>
<proteinExistence type="predicted"/>
<dbReference type="Gene3D" id="3.30.40.10">
    <property type="entry name" value="Zinc/RING finger domain, C3HC4 (zinc finger)"/>
    <property type="match status" value="1"/>
</dbReference>
<keyword evidence="2" id="KW-0539">Nucleus</keyword>
<dbReference type="Pfam" id="PF13934">
    <property type="entry name" value="ELYS"/>
    <property type="match status" value="1"/>
</dbReference>
<evidence type="ECO:0000259" key="5">
    <source>
        <dbReference type="Pfam" id="PF13934"/>
    </source>
</evidence>
<keyword evidence="4" id="KW-0812">Transmembrane</keyword>
<keyword evidence="4" id="KW-1133">Transmembrane helix</keyword>
<comment type="subcellular location">
    <subcellularLocation>
        <location evidence="1">Nucleus</location>
    </subcellularLocation>
</comment>
<dbReference type="GO" id="GO:0004842">
    <property type="term" value="F:ubiquitin-protein transferase activity"/>
    <property type="evidence" value="ECO:0007669"/>
    <property type="project" value="InterPro"/>
</dbReference>
<evidence type="ECO:0000256" key="1">
    <source>
        <dbReference type="ARBA" id="ARBA00004123"/>
    </source>
</evidence>
<comment type="caution">
    <text evidence="6">The sequence shown here is derived from an EMBL/GenBank/DDBJ whole genome shotgun (WGS) entry which is preliminary data.</text>
</comment>
<accession>A0A5J9WCM5</accession>
<name>A0A5J9WCM5_9POAL</name>
<evidence type="ECO:0000256" key="4">
    <source>
        <dbReference type="SAM" id="Phobius"/>
    </source>
</evidence>
<dbReference type="Proteomes" id="UP000324897">
    <property type="component" value="Chromosome 5"/>
</dbReference>
<gene>
    <name evidence="6" type="ORF">EJB05_04635</name>
</gene>
<evidence type="ECO:0000313" key="7">
    <source>
        <dbReference type="Proteomes" id="UP000324897"/>
    </source>
</evidence>
<evidence type="ECO:0000256" key="2">
    <source>
        <dbReference type="ARBA" id="ARBA00023242"/>
    </source>
</evidence>
<dbReference type="OrthoDB" id="20729at2759"/>
<feature type="transmembrane region" description="Helical" evidence="4">
    <location>
        <begin position="1035"/>
        <end position="1052"/>
    </location>
</feature>
<dbReference type="EMBL" id="RWGY01000004">
    <property type="protein sequence ID" value="TVU45160.1"/>
    <property type="molecule type" value="Genomic_DNA"/>
</dbReference>
<feature type="domain" description="ELYS-like" evidence="5">
    <location>
        <begin position="331"/>
        <end position="611"/>
    </location>
</feature>
<dbReference type="InterPro" id="IPR025151">
    <property type="entry name" value="ELYS_dom"/>
</dbReference>
<dbReference type="InterPro" id="IPR013083">
    <property type="entry name" value="Znf_RING/FYVE/PHD"/>
</dbReference>
<dbReference type="PANTHER" id="PTHR47358:SF2">
    <property type="entry name" value="E3 UBIQUITIN-PROTEIN LIGASE HOS1"/>
    <property type="match status" value="1"/>
</dbReference>
<dbReference type="InterPro" id="IPR044718">
    <property type="entry name" value="HOS1"/>
</dbReference>
<dbReference type="GO" id="GO:0005634">
    <property type="term" value="C:nucleus"/>
    <property type="evidence" value="ECO:0007669"/>
    <property type="project" value="UniProtKB-SubCell"/>
</dbReference>
<dbReference type="PANTHER" id="PTHR47358">
    <property type="entry name" value="E3 UBIQUITIN-PROTEIN LIGASE HOS1"/>
    <property type="match status" value="1"/>
</dbReference>
<sequence>MYLSFKWLYISNSATVWIKIVCLIAEVVFLFCWQNALEQLASIDLIELCKEARIEHCRATRDLSSCGRYVHHVLNSCGHASLCAECSQRCDVCPICRTPIPDNGNRVRLRLYYKCLEAGLISKQHDERFQEKEDHVSPVNMDVQRLHSLFDVALQNNLSSLICQFKSDITDVCLDENAVSSDPLLAFLLDEVVIKDWCKRAVGALFSEMGVIYKSGLEVMESKSSQLQKFAVQLAGISSVLEAMISSFTEAVSAHVNDLHQLCEDTLKAKQHLEAMIWCIRHRFLEHISSRYADFASWSSDVIERKESANKRQWPEIADEAAGLNETNRCTLFIEQALQYLGIEQSCRDNEEEVAITCLQNEPSSSMFSSIIKTDQFSINRYPFRNLREAVDMLFLHGASDMVIAKQAIFLYYLFDRHWTRPDSEWKYLIDDFAATFGISSRTVFECLVFCLLDDHSSQALEEACSLLPKICSKETHPKIARVLLERRRPDMALVVLKCTWRDRFSAAAAVGNDGMASLSEAVTAVRVRIEYGHLTEAFMYHRSYCSRVKEQRSADTSHVEDAVKSSWIYHVEIMMTEFCNICIERNYVDKMIELPWDSEEEKHLHKSLFDCASEMPSEPYGSLLVVFYLRRYRYLEAYEVDRSLQRIEQRKLETATEEIASKIRTIAQWRERLVAKCLDMLPEVQKEIVKAINSGEQSQFAWTSQIPSPVSTVVKPPNSTIELSSSFTPALQNKSNFHSTNSNALTDSGGLIRSSRLEFGRKIPSLLQSRVVSQGTPASNTRSTAGGIFPSVGQNGDSPFLRGTKEINFRKGESDFIKGTKPDRKSLPMYFNLSSGDTPMKEYQTSLMKTEVNRTTPFQGKESVGKGEFQFGSRAEKPFIISGTGVGQNGISKVFGNAGLQDHIHKTKVPTMENIFSAEMVTRVSFPLVIYPNAKKLDMLMRTIMFTYYWMAPAGTDVLGGTLPFAAFPRNLQLMKLQLVKVGQGGDLMNLVKMKTRKEHTWRVELLLVPEGDPDFLEDDEASLHSGILIVRKTPALMNILVVVIVTIIVLRKNVSPVVFFGGDDVATCKFCTAMAEM</sequence>
<dbReference type="GO" id="GO:0016567">
    <property type="term" value="P:protein ubiquitination"/>
    <property type="evidence" value="ECO:0007669"/>
    <property type="project" value="InterPro"/>
</dbReference>